<dbReference type="RefSeq" id="WP_346757178.1">
    <property type="nucleotide sequence ID" value="NZ_JAUJEB010000001.1"/>
</dbReference>
<keyword evidence="2" id="KW-0812">Transmembrane</keyword>
<feature type="coiled-coil region" evidence="1">
    <location>
        <begin position="419"/>
        <end position="450"/>
    </location>
</feature>
<name>A0ABT8L4W0_9BACT</name>
<keyword evidence="2" id="KW-1133">Transmembrane helix</keyword>
<feature type="transmembrane region" description="Helical" evidence="2">
    <location>
        <begin position="252"/>
        <end position="273"/>
    </location>
</feature>
<keyword evidence="2" id="KW-0472">Membrane</keyword>
<dbReference type="Pfam" id="PF07695">
    <property type="entry name" value="7TMR-DISM_7TM"/>
    <property type="match status" value="1"/>
</dbReference>
<comment type="caution">
    <text evidence="5">The sequence shown here is derived from an EMBL/GenBank/DDBJ whole genome shotgun (WGS) entry which is preliminary data.</text>
</comment>
<proteinExistence type="predicted"/>
<feature type="transmembrane region" description="Helical" evidence="2">
    <location>
        <begin position="315"/>
        <end position="333"/>
    </location>
</feature>
<dbReference type="InterPro" id="IPR011623">
    <property type="entry name" value="7TMR_DISM_rcpt_extracell_dom1"/>
</dbReference>
<evidence type="ECO:0000256" key="2">
    <source>
        <dbReference type="SAM" id="Phobius"/>
    </source>
</evidence>
<evidence type="ECO:0000313" key="5">
    <source>
        <dbReference type="EMBL" id="MDN5211850.1"/>
    </source>
</evidence>
<organism evidence="5 6">
    <name type="scientific">Agaribacillus aureus</name>
    <dbReference type="NCBI Taxonomy" id="3051825"/>
    <lineage>
        <taxon>Bacteria</taxon>
        <taxon>Pseudomonadati</taxon>
        <taxon>Bacteroidota</taxon>
        <taxon>Cytophagia</taxon>
        <taxon>Cytophagales</taxon>
        <taxon>Splendidivirgaceae</taxon>
        <taxon>Agaribacillus</taxon>
    </lineage>
</organism>
<evidence type="ECO:0000256" key="1">
    <source>
        <dbReference type="SAM" id="Coils"/>
    </source>
</evidence>
<feature type="transmembrane region" description="Helical" evidence="2">
    <location>
        <begin position="285"/>
        <end position="303"/>
    </location>
</feature>
<keyword evidence="6" id="KW-1185">Reference proteome</keyword>
<protein>
    <submittedName>
        <fullName evidence="5">7TM diverse intracellular signaling domain-containing protein</fullName>
    </submittedName>
</protein>
<feature type="transmembrane region" description="Helical" evidence="2">
    <location>
        <begin position="340"/>
        <end position="363"/>
    </location>
</feature>
<evidence type="ECO:0000313" key="6">
    <source>
        <dbReference type="Proteomes" id="UP001172083"/>
    </source>
</evidence>
<evidence type="ECO:0000259" key="4">
    <source>
        <dbReference type="Pfam" id="PF07696"/>
    </source>
</evidence>
<sequence length="622" mass="73686">MKICGPKHLFLLLGLLLVFAIQRAAAQQPIRLDDVKEKVIMADGLAYYEDKTDSLTLADIKDRPELFQVNSAFQPSDYNTTSSYWVKIDLVIPDSSKDIWVIEFYDQTIDLLYMYEPMVNGAYNQLVFGDYRPFDQKAIPHKNFELLVDPRLSGKQTYFFKIKSHAYADLRVAIKTIDRFINYSLNEYILYGFFYGMILIISLYNIFIYFAIREIKYLFYNFYILSVGIYATCVDGIAYQYLWSDAPQWNQIAYGVSLFSVMFWALMFGKKFLNTKVRAPKLHKILNIIIVLRSALFLYTLFFDHLLFQLRNIEIIPLLTIFYASIHVWIRGYKPARFFVIAYGIMFIGFFVKAMVNLSIIPIGIMSYYSLHISFLLEMLFLSFALSDRVRILKSNRDRALKRIIIQHQANEKLKDKVNRELEARIQKRTEELQQKNRLLEESNAKLYDQTTEINKINSLLDLDNWKLKNNIKEILQDRLINRNLTLEQFNEIFPDKISCFKFLDRLKWDNGFSCLKCSHQKYSKGSTKFSRRCTKCGYDESVTSNTVFHRLKFPIEKAFYILYVTLNNQQTYTLDELSEILELRRNTIWSFKKKIESLYENDENNLMRIRHHNLFNLQFSE</sequence>
<evidence type="ECO:0000259" key="3">
    <source>
        <dbReference type="Pfam" id="PF07695"/>
    </source>
</evidence>
<feature type="transmembrane region" description="Helical" evidence="2">
    <location>
        <begin position="188"/>
        <end position="212"/>
    </location>
</feature>
<dbReference type="Pfam" id="PF07696">
    <property type="entry name" value="7TMR-DISMED2"/>
    <property type="match status" value="1"/>
</dbReference>
<dbReference type="Proteomes" id="UP001172083">
    <property type="component" value="Unassembled WGS sequence"/>
</dbReference>
<gene>
    <name evidence="5" type="ORF">QQ020_07300</name>
</gene>
<dbReference type="EMBL" id="JAUJEB010000001">
    <property type="protein sequence ID" value="MDN5211850.1"/>
    <property type="molecule type" value="Genomic_DNA"/>
</dbReference>
<dbReference type="Gene3D" id="2.60.40.2380">
    <property type="match status" value="1"/>
</dbReference>
<feature type="domain" description="7TM-DISM receptor extracellular" evidence="4">
    <location>
        <begin position="44"/>
        <end position="173"/>
    </location>
</feature>
<reference evidence="5" key="1">
    <citation type="submission" date="2023-06" db="EMBL/GenBank/DDBJ databases">
        <title>Genomic of Agaribacillus aureum.</title>
        <authorList>
            <person name="Wang G."/>
        </authorList>
    </citation>
    <scope>NUCLEOTIDE SEQUENCE</scope>
    <source>
        <strain evidence="5">BMA12</strain>
    </source>
</reference>
<accession>A0ABT8L4W0</accession>
<feature type="domain" description="7TM-DISM receptor extracellular" evidence="3">
    <location>
        <begin position="187"/>
        <end position="389"/>
    </location>
</feature>
<feature type="transmembrane region" description="Helical" evidence="2">
    <location>
        <begin position="219"/>
        <end position="240"/>
    </location>
</feature>
<feature type="transmembrane region" description="Helical" evidence="2">
    <location>
        <begin position="369"/>
        <end position="387"/>
    </location>
</feature>
<dbReference type="InterPro" id="IPR011622">
    <property type="entry name" value="7TMR_DISM_rcpt_extracell_dom2"/>
</dbReference>
<keyword evidence="1" id="KW-0175">Coiled coil</keyword>